<dbReference type="AlphaFoldDB" id="A0A3E5BBB8"/>
<evidence type="ECO:0000313" key="6">
    <source>
        <dbReference type="Proteomes" id="UP000260983"/>
    </source>
</evidence>
<evidence type="ECO:0000256" key="1">
    <source>
        <dbReference type="ARBA" id="ARBA00010833"/>
    </source>
</evidence>
<dbReference type="PANTHER" id="PTHR10412">
    <property type="entry name" value="MANNOSYL-OLIGOSACCHARIDE GLUCOSIDASE"/>
    <property type="match status" value="1"/>
</dbReference>
<proteinExistence type="inferred from homology"/>
<protein>
    <recommendedName>
        <fullName evidence="4">Mannosylglycerate hydrolase MGH1-like glycoside hydrolase domain-containing protein</fullName>
    </recommendedName>
</protein>
<dbReference type="Proteomes" id="UP000260983">
    <property type="component" value="Unassembled WGS sequence"/>
</dbReference>
<dbReference type="PANTHER" id="PTHR10412:SF11">
    <property type="entry name" value="MANNOSYL-OLIGOSACCHARIDE GLUCOSIDASE"/>
    <property type="match status" value="1"/>
</dbReference>
<gene>
    <name evidence="5" type="ORF">DXB65_13125</name>
</gene>
<dbReference type="InterPro" id="IPR004888">
    <property type="entry name" value="Glycoside_hydrolase_63"/>
</dbReference>
<dbReference type="GO" id="GO:0006487">
    <property type="term" value="P:protein N-linked glycosylation"/>
    <property type="evidence" value="ECO:0007669"/>
    <property type="project" value="TreeGrafter"/>
</dbReference>
<dbReference type="InterPro" id="IPR008928">
    <property type="entry name" value="6-hairpin_glycosidase_sf"/>
</dbReference>
<dbReference type="Gene3D" id="1.50.10.10">
    <property type="match status" value="1"/>
</dbReference>
<dbReference type="InterPro" id="IPR012341">
    <property type="entry name" value="6hp_glycosidase-like_sf"/>
</dbReference>
<comment type="similarity">
    <text evidence="1">Belongs to the glycosyl hydrolase 63 family.</text>
</comment>
<comment type="caution">
    <text evidence="5">The sequence shown here is derived from an EMBL/GenBank/DDBJ whole genome shotgun (WGS) entry which is preliminary data.</text>
</comment>
<name>A0A3E5BBB8_9BACE</name>
<keyword evidence="2" id="KW-0378">Hydrolase</keyword>
<evidence type="ECO:0000313" key="5">
    <source>
        <dbReference type="EMBL" id="RGN34655.1"/>
    </source>
</evidence>
<reference evidence="5 6" key="1">
    <citation type="submission" date="2018-08" db="EMBL/GenBank/DDBJ databases">
        <title>A genome reference for cultivated species of the human gut microbiota.</title>
        <authorList>
            <person name="Zou Y."/>
            <person name="Xue W."/>
            <person name="Luo G."/>
        </authorList>
    </citation>
    <scope>NUCLEOTIDE SEQUENCE [LARGE SCALE GENOMIC DNA]</scope>
    <source>
        <strain evidence="5 6">OM05-15BH</strain>
    </source>
</reference>
<evidence type="ECO:0000256" key="2">
    <source>
        <dbReference type="ARBA" id="ARBA00022801"/>
    </source>
</evidence>
<evidence type="ECO:0000256" key="3">
    <source>
        <dbReference type="ARBA" id="ARBA00023295"/>
    </source>
</evidence>
<dbReference type="GO" id="GO:0004573">
    <property type="term" value="F:Glc3Man9GlcNAc2 oligosaccharide glucosidase activity"/>
    <property type="evidence" value="ECO:0007669"/>
    <property type="project" value="InterPro"/>
</dbReference>
<feature type="domain" description="Mannosylglycerate hydrolase MGH1-like glycoside hydrolase" evidence="4">
    <location>
        <begin position="278"/>
        <end position="616"/>
    </location>
</feature>
<dbReference type="RefSeq" id="WP_117724519.1">
    <property type="nucleotide sequence ID" value="NZ_CAUGNI010000011.1"/>
</dbReference>
<organism evidence="5 6">
    <name type="scientific">Bacteroides oleiciplenus</name>
    <dbReference type="NCBI Taxonomy" id="626931"/>
    <lineage>
        <taxon>Bacteria</taxon>
        <taxon>Pseudomonadati</taxon>
        <taxon>Bacteroidota</taxon>
        <taxon>Bacteroidia</taxon>
        <taxon>Bacteroidales</taxon>
        <taxon>Bacteroidaceae</taxon>
        <taxon>Bacteroides</taxon>
    </lineage>
</organism>
<accession>A0A3E5BBB8</accession>
<evidence type="ECO:0000259" key="4">
    <source>
        <dbReference type="Pfam" id="PF22422"/>
    </source>
</evidence>
<dbReference type="Pfam" id="PF22422">
    <property type="entry name" value="MGH1-like_GH"/>
    <property type="match status" value="1"/>
</dbReference>
<keyword evidence="3" id="KW-0326">Glycosidase</keyword>
<dbReference type="InterPro" id="IPR054491">
    <property type="entry name" value="MGH1-like_GH"/>
</dbReference>
<dbReference type="EMBL" id="QSUL01000008">
    <property type="protein sequence ID" value="RGN34655.1"/>
    <property type="molecule type" value="Genomic_DNA"/>
</dbReference>
<dbReference type="SUPFAM" id="SSF48208">
    <property type="entry name" value="Six-hairpin glycosidases"/>
    <property type="match status" value="1"/>
</dbReference>
<sequence>MKKHLLIGLFLVGLFIYPIKVISGNTPEELYESLQKRLASGWNTWDTRSVLTHVFLPYGFAVDLNMMDTDGSRVRKFRIGDRAKEAPLLQPGPHSFDGAYTKMTIDWRGYKLQVESAAMGLKNIILIRPLTETKKGGRLVVIPESLWKRGNTLSVDSLGFTLASRDKVVEIKTYIEGELLEKKGREFILSLDTPVAICCGENMGLDDAIAFINNRARDFINSNQKQFGANYDCYNAMQSVLAWDNIYDPGIRRVITPVSRIWSSEWFASEDFGGFTLFCWDTYFASMMLAVGNKELAYANAVEITKAITERGFVPNCFYSNNFKSRDRSQPPVGSLAVWTIYKQYQEKWFLELLYKELLTWNRWWSQNREDRGLLCLGSNPYEKVTYFRSEFDTDCHYGAVLESGLDNSPMYDGVPFNKQKHLLEQHDVGMSSLYIMDCDYLALIAEELGYKKDVTELRKRAEYYRNNLAGLWDDKTGFYYNRSTRDLKFNYRTSPTCFYPLLAKVPTQSQAERMIKEHLLDTDEFWGEYVIPSVPKNDPAFKDNEYWRGRIWAPLNFLVYLGLNNYEFPEVRHAFAEKSQKLLLKSWLSHGYVFENYNALTGEGDDVVRSDKFYHWGALLGYISLMENGVVSKCCK</sequence>
<dbReference type="GO" id="GO:0009311">
    <property type="term" value="P:oligosaccharide metabolic process"/>
    <property type="evidence" value="ECO:0007669"/>
    <property type="project" value="InterPro"/>
</dbReference>